<name>A0ABX3P1D9_9BACT</name>
<comment type="caution">
    <text evidence="2">The sequence shown here is derived from an EMBL/GenBank/DDBJ whole genome shotgun (WGS) entry which is preliminary data.</text>
</comment>
<dbReference type="Gene3D" id="3.40.50.150">
    <property type="entry name" value="Vaccinia Virus protein VP39"/>
    <property type="match status" value="1"/>
</dbReference>
<dbReference type="InterPro" id="IPR006342">
    <property type="entry name" value="FkbM_mtfrase"/>
</dbReference>
<evidence type="ECO:0000313" key="3">
    <source>
        <dbReference type="Proteomes" id="UP000192277"/>
    </source>
</evidence>
<dbReference type="EMBL" id="LWBO01000003">
    <property type="protein sequence ID" value="OQP53038.1"/>
    <property type="molecule type" value="Genomic_DNA"/>
</dbReference>
<gene>
    <name evidence="2" type="ORF">A4D02_21800</name>
</gene>
<dbReference type="PANTHER" id="PTHR34203">
    <property type="entry name" value="METHYLTRANSFERASE, FKBM FAMILY PROTEIN"/>
    <property type="match status" value="1"/>
</dbReference>
<dbReference type="PANTHER" id="PTHR34203:SF15">
    <property type="entry name" value="SLL1173 PROTEIN"/>
    <property type="match status" value="1"/>
</dbReference>
<dbReference type="Proteomes" id="UP000192277">
    <property type="component" value="Unassembled WGS sequence"/>
</dbReference>
<dbReference type="Pfam" id="PF05050">
    <property type="entry name" value="Methyltransf_21"/>
    <property type="match status" value="1"/>
</dbReference>
<keyword evidence="3" id="KW-1185">Reference proteome</keyword>
<sequence>MVQSNLVYDIGAHHGDDTAWYLAKGYRVVAVEANPLLAEELEQHFSAAIKAGNLIVLNVAVAEKDNDWIFFYVSRDDWRSSATKNLAEREAAIDQTVELASTTLAGLFEKYGTPYYCKIDIEGNDAVAIRSLAGKTSQPRYISCEIACHSIAEIQQNNHLLFTTLDALRAAGYTSFQLIDQESLLPLTDENYYRRIQQFYSRVRTKLERITGWYTARFSNRHLVACTRKVDPDYVTAPFGEALSGTWSDYETTRKYIRRHYDDFYATTQNKQLIFWVDIHARS</sequence>
<proteinExistence type="predicted"/>
<dbReference type="SUPFAM" id="SSF53335">
    <property type="entry name" value="S-adenosyl-L-methionine-dependent methyltransferases"/>
    <property type="match status" value="1"/>
</dbReference>
<feature type="domain" description="Methyltransferase FkbM" evidence="1">
    <location>
        <begin position="9"/>
        <end position="173"/>
    </location>
</feature>
<protein>
    <recommendedName>
        <fullName evidence="1">Methyltransferase FkbM domain-containing protein</fullName>
    </recommendedName>
</protein>
<organism evidence="2 3">
    <name type="scientific">Niastella koreensis</name>
    <dbReference type="NCBI Taxonomy" id="354356"/>
    <lineage>
        <taxon>Bacteria</taxon>
        <taxon>Pseudomonadati</taxon>
        <taxon>Bacteroidota</taxon>
        <taxon>Chitinophagia</taxon>
        <taxon>Chitinophagales</taxon>
        <taxon>Chitinophagaceae</taxon>
        <taxon>Niastella</taxon>
    </lineage>
</organism>
<dbReference type="NCBIfam" id="TIGR01444">
    <property type="entry name" value="fkbM_fam"/>
    <property type="match status" value="1"/>
</dbReference>
<evidence type="ECO:0000313" key="2">
    <source>
        <dbReference type="EMBL" id="OQP53038.1"/>
    </source>
</evidence>
<dbReference type="RefSeq" id="WP_014218432.1">
    <property type="nucleotide sequence ID" value="NZ_LWBO01000003.1"/>
</dbReference>
<accession>A0ABX3P1D9</accession>
<evidence type="ECO:0000259" key="1">
    <source>
        <dbReference type="Pfam" id="PF05050"/>
    </source>
</evidence>
<dbReference type="InterPro" id="IPR029063">
    <property type="entry name" value="SAM-dependent_MTases_sf"/>
</dbReference>
<reference evidence="2 3" key="1">
    <citation type="submission" date="2016-04" db="EMBL/GenBank/DDBJ databases">
        <authorList>
            <person name="Chen L."/>
            <person name="Zhuang W."/>
            <person name="Wang G."/>
        </authorList>
    </citation>
    <scope>NUCLEOTIDE SEQUENCE [LARGE SCALE GENOMIC DNA]</scope>
    <source>
        <strain evidence="3">GR20</strain>
    </source>
</reference>
<dbReference type="InterPro" id="IPR052514">
    <property type="entry name" value="SAM-dependent_MTase"/>
</dbReference>